<reference evidence="1" key="1">
    <citation type="journal article" date="2023" name="G3 (Bethesda)">
        <title>Whole genome assembly and annotation of the endangered Caribbean coral Acropora cervicornis.</title>
        <authorList>
            <person name="Selwyn J.D."/>
            <person name="Vollmer S.V."/>
        </authorList>
    </citation>
    <scope>NUCLEOTIDE SEQUENCE</scope>
    <source>
        <strain evidence="1">K2</strain>
    </source>
</reference>
<dbReference type="Proteomes" id="UP001249851">
    <property type="component" value="Unassembled WGS sequence"/>
</dbReference>
<keyword evidence="2" id="KW-1185">Reference proteome</keyword>
<organism evidence="1 2">
    <name type="scientific">Acropora cervicornis</name>
    <name type="common">Staghorn coral</name>
    <dbReference type="NCBI Taxonomy" id="6130"/>
    <lineage>
        <taxon>Eukaryota</taxon>
        <taxon>Metazoa</taxon>
        <taxon>Cnidaria</taxon>
        <taxon>Anthozoa</taxon>
        <taxon>Hexacorallia</taxon>
        <taxon>Scleractinia</taxon>
        <taxon>Astrocoeniina</taxon>
        <taxon>Acroporidae</taxon>
        <taxon>Acropora</taxon>
    </lineage>
</organism>
<dbReference type="AlphaFoldDB" id="A0AAD9USU1"/>
<evidence type="ECO:0000313" key="2">
    <source>
        <dbReference type="Proteomes" id="UP001249851"/>
    </source>
</evidence>
<reference evidence="1" key="2">
    <citation type="journal article" date="2023" name="Science">
        <title>Genomic signatures of disease resistance in endangered staghorn corals.</title>
        <authorList>
            <person name="Vollmer S.V."/>
            <person name="Selwyn J.D."/>
            <person name="Despard B.A."/>
            <person name="Roesel C.L."/>
        </authorList>
    </citation>
    <scope>NUCLEOTIDE SEQUENCE</scope>
    <source>
        <strain evidence="1">K2</strain>
    </source>
</reference>
<protein>
    <submittedName>
        <fullName evidence="1">Uncharacterized protein</fullName>
    </submittedName>
</protein>
<comment type="caution">
    <text evidence="1">The sequence shown here is derived from an EMBL/GenBank/DDBJ whole genome shotgun (WGS) entry which is preliminary data.</text>
</comment>
<evidence type="ECO:0000313" key="1">
    <source>
        <dbReference type="EMBL" id="KAK2548671.1"/>
    </source>
</evidence>
<name>A0AAD9USU1_ACRCE</name>
<gene>
    <name evidence="1" type="ORF">P5673_031113</name>
</gene>
<proteinExistence type="predicted"/>
<sequence>MSLNRSRTVNVNDDDCFVIGKHVFCQNSTTFSIKCFKLFRDLYKAFDTADHHMLPNKLEYSLLWH</sequence>
<dbReference type="EMBL" id="JARQWQ010000141">
    <property type="protein sequence ID" value="KAK2548671.1"/>
    <property type="molecule type" value="Genomic_DNA"/>
</dbReference>
<accession>A0AAD9USU1</accession>